<proteinExistence type="predicted"/>
<evidence type="ECO:0000313" key="2">
    <source>
        <dbReference type="EMBL" id="CAI4212422.1"/>
    </source>
</evidence>
<dbReference type="Proteomes" id="UP000838763">
    <property type="component" value="Unassembled WGS sequence"/>
</dbReference>
<accession>A0A9P1GYY0</accession>
<feature type="region of interest" description="Disordered" evidence="1">
    <location>
        <begin position="1"/>
        <end position="57"/>
    </location>
</feature>
<feature type="compositionally biased region" description="Low complexity" evidence="1">
    <location>
        <begin position="8"/>
        <end position="33"/>
    </location>
</feature>
<sequence>MYFDDFCGSGSVASTTGSGGSSQTSSTSSAPTSHEPTDNNQGNQTSDNAGSSGRITTAPMGLTGAMLVLGVYLSPSITLAD</sequence>
<protein>
    <submittedName>
        <fullName evidence="2">Uncharacterized protein</fullName>
    </submittedName>
</protein>
<name>A0A9P1GYY0_9PEZI</name>
<feature type="compositionally biased region" description="Polar residues" evidence="1">
    <location>
        <begin position="38"/>
        <end position="55"/>
    </location>
</feature>
<comment type="caution">
    <text evidence="2">The sequence shown here is derived from an EMBL/GenBank/DDBJ whole genome shotgun (WGS) entry which is preliminary data.</text>
</comment>
<organism evidence="2 3">
    <name type="scientific">Parascedosporium putredinis</name>
    <dbReference type="NCBI Taxonomy" id="1442378"/>
    <lineage>
        <taxon>Eukaryota</taxon>
        <taxon>Fungi</taxon>
        <taxon>Dikarya</taxon>
        <taxon>Ascomycota</taxon>
        <taxon>Pezizomycotina</taxon>
        <taxon>Sordariomycetes</taxon>
        <taxon>Hypocreomycetidae</taxon>
        <taxon>Microascales</taxon>
        <taxon>Microascaceae</taxon>
        <taxon>Parascedosporium</taxon>
    </lineage>
</organism>
<evidence type="ECO:0000256" key="1">
    <source>
        <dbReference type="SAM" id="MobiDB-lite"/>
    </source>
</evidence>
<reference evidence="2" key="1">
    <citation type="submission" date="2022-11" db="EMBL/GenBank/DDBJ databases">
        <authorList>
            <person name="Scott C."/>
            <person name="Bruce N."/>
        </authorList>
    </citation>
    <scope>NUCLEOTIDE SEQUENCE</scope>
</reference>
<gene>
    <name evidence="2" type="ORF">PPNO1_LOCUS2180</name>
</gene>
<dbReference type="AlphaFoldDB" id="A0A9P1GYY0"/>
<keyword evidence="3" id="KW-1185">Reference proteome</keyword>
<evidence type="ECO:0000313" key="3">
    <source>
        <dbReference type="Proteomes" id="UP000838763"/>
    </source>
</evidence>
<dbReference type="EMBL" id="CALLCH030000004">
    <property type="protein sequence ID" value="CAI4212422.1"/>
    <property type="molecule type" value="Genomic_DNA"/>
</dbReference>